<feature type="transmembrane region" description="Helical" evidence="1">
    <location>
        <begin position="92"/>
        <end position="112"/>
    </location>
</feature>
<name>A0A0R1S0W4_9LACO</name>
<feature type="transmembrane region" description="Helical" evidence="1">
    <location>
        <begin position="241"/>
        <end position="260"/>
    </location>
</feature>
<feature type="transmembrane region" description="Helical" evidence="1">
    <location>
        <begin position="191"/>
        <end position="210"/>
    </location>
</feature>
<dbReference type="InterPro" id="IPR008875">
    <property type="entry name" value="TraX"/>
</dbReference>
<comment type="caution">
    <text evidence="2">The sequence shown here is derived from an EMBL/GenBank/DDBJ whole genome shotgun (WGS) entry which is preliminary data.</text>
</comment>
<keyword evidence="1" id="KW-1133">Transmembrane helix</keyword>
<keyword evidence="1" id="KW-0472">Membrane</keyword>
<protein>
    <submittedName>
        <fullName evidence="2">Putative membrane protein</fullName>
    </submittedName>
</protein>
<keyword evidence="1" id="KW-0812">Transmembrane</keyword>
<dbReference type="Proteomes" id="UP000051264">
    <property type="component" value="Unassembled WGS sequence"/>
</dbReference>
<organism evidence="2 3">
    <name type="scientific">Latilactobacillus fuchuensis DSM 14340 = JCM 11249</name>
    <dbReference type="NCBI Taxonomy" id="1423747"/>
    <lineage>
        <taxon>Bacteria</taxon>
        <taxon>Bacillati</taxon>
        <taxon>Bacillota</taxon>
        <taxon>Bacilli</taxon>
        <taxon>Lactobacillales</taxon>
        <taxon>Lactobacillaceae</taxon>
        <taxon>Latilactobacillus</taxon>
    </lineage>
</organism>
<dbReference type="EMBL" id="AZEX01000049">
    <property type="protein sequence ID" value="KRL59368.1"/>
    <property type="molecule type" value="Genomic_DNA"/>
</dbReference>
<gene>
    <name evidence="2" type="ORF">FC69_GL001703</name>
</gene>
<evidence type="ECO:0000313" key="3">
    <source>
        <dbReference type="Proteomes" id="UP000051264"/>
    </source>
</evidence>
<feature type="transmembrane region" description="Helical" evidence="1">
    <location>
        <begin position="124"/>
        <end position="146"/>
    </location>
</feature>
<dbReference type="Pfam" id="PF05857">
    <property type="entry name" value="TraX"/>
    <property type="match status" value="2"/>
</dbReference>
<dbReference type="STRING" id="1423747.FC69_GL001703"/>
<evidence type="ECO:0000313" key="2">
    <source>
        <dbReference type="EMBL" id="KRL59368.1"/>
    </source>
</evidence>
<feature type="transmembrane region" description="Helical" evidence="1">
    <location>
        <begin position="12"/>
        <end position="28"/>
    </location>
</feature>
<reference evidence="2 3" key="1">
    <citation type="journal article" date="2015" name="Genome Announc.">
        <title>Expanding the biotechnology potential of lactobacilli through comparative genomics of 213 strains and associated genera.</title>
        <authorList>
            <person name="Sun Z."/>
            <person name="Harris H.M."/>
            <person name="McCann A."/>
            <person name="Guo C."/>
            <person name="Argimon S."/>
            <person name="Zhang W."/>
            <person name="Yang X."/>
            <person name="Jeffery I.B."/>
            <person name="Cooney J.C."/>
            <person name="Kagawa T.F."/>
            <person name="Liu W."/>
            <person name="Song Y."/>
            <person name="Salvetti E."/>
            <person name="Wrobel A."/>
            <person name="Rasinkangas P."/>
            <person name="Parkhill J."/>
            <person name="Rea M.C."/>
            <person name="O'Sullivan O."/>
            <person name="Ritari J."/>
            <person name="Douillard F.P."/>
            <person name="Paul Ross R."/>
            <person name="Yang R."/>
            <person name="Briner A.E."/>
            <person name="Felis G.E."/>
            <person name="de Vos W.M."/>
            <person name="Barrangou R."/>
            <person name="Klaenhammer T.R."/>
            <person name="Caufield P.W."/>
            <person name="Cui Y."/>
            <person name="Zhang H."/>
            <person name="O'Toole P.W."/>
        </authorList>
    </citation>
    <scope>NUCLEOTIDE SEQUENCE [LARGE SCALE GENOMIC DNA]</scope>
    <source>
        <strain evidence="2 3">DSM 14340</strain>
    </source>
</reference>
<dbReference type="RefSeq" id="WP_056950538.1">
    <property type="nucleotide sequence ID" value="NZ_AZEX01000049.1"/>
</dbReference>
<dbReference type="AlphaFoldDB" id="A0A0R1S0W4"/>
<feature type="transmembrane region" description="Helical" evidence="1">
    <location>
        <begin position="64"/>
        <end position="86"/>
    </location>
</feature>
<feature type="transmembrane region" description="Helical" evidence="1">
    <location>
        <begin position="34"/>
        <end position="52"/>
    </location>
</feature>
<feature type="transmembrane region" description="Helical" evidence="1">
    <location>
        <begin position="158"/>
        <end position="184"/>
    </location>
</feature>
<proteinExistence type="predicted"/>
<evidence type="ECO:0000256" key="1">
    <source>
        <dbReference type="SAM" id="Phobius"/>
    </source>
</evidence>
<accession>A0A0R1S0W4</accession>
<dbReference type="PATRIC" id="fig|1423747.3.peg.1731"/>
<feature type="transmembrane region" description="Helical" evidence="1">
    <location>
        <begin position="216"/>
        <end position="232"/>
    </location>
</feature>
<dbReference type="OrthoDB" id="9781069at2"/>
<sequence>MTKKLTAFQLKVIGIILMVFDHVHQMFYFKGIPIWFSMLGRLVAPIFLFLSAEGFHYTRNKLAYIRNLLVGFWIMGVIELALPMALPHEPVTLINNIFGTLLLGVLTMYCYDGFRNWRQNKKQGWIAVGVLALIFGYTAFFMQLFNNIEHLNINVFRFFSILFPTLLTNEGGPTLVLLALFFYIFREKRTFQIVTLLVFSLISTGFNFTGLFSSNIQWMSAFTAILIALYSGKEGKKMKWFFYYFYPIHIVILYVLSALLA</sequence>